<keyword evidence="1" id="KW-0812">Transmembrane</keyword>
<keyword evidence="3" id="KW-1185">Reference proteome</keyword>
<evidence type="ECO:0000313" key="2">
    <source>
        <dbReference type="EMBL" id="AZZ65678.1"/>
    </source>
</evidence>
<dbReference type="OrthoDB" id="393673at2"/>
<reference evidence="2" key="1">
    <citation type="submission" date="2019-03" db="EMBL/GenBank/DDBJ databases">
        <title>Draft Sequence and Annotation of the Mycoplasma phocicerebrale Strain 1049T Genome.</title>
        <authorList>
            <person name="Frasca S.Jr."/>
            <person name="Kutish G.F."/>
            <person name="Castellanos Gell J."/>
            <person name="Michaels D.L."/>
            <person name="Brown D.R."/>
        </authorList>
    </citation>
    <scope>NUCLEOTIDE SEQUENCE</scope>
    <source>
        <strain evidence="2">1049</strain>
    </source>
</reference>
<feature type="transmembrane region" description="Helical" evidence="1">
    <location>
        <begin position="12"/>
        <end position="35"/>
    </location>
</feature>
<gene>
    <name evidence="2" type="ORF">DMC14_002700</name>
</gene>
<dbReference type="NCBIfam" id="NF045830">
    <property type="entry name" value="MYPU_1760_HExxH"/>
    <property type="match status" value="1"/>
</dbReference>
<dbReference type="Proteomes" id="UP000256585">
    <property type="component" value="Chromosome"/>
</dbReference>
<evidence type="ECO:0000256" key="1">
    <source>
        <dbReference type="SAM" id="Phobius"/>
    </source>
</evidence>
<dbReference type="RefSeq" id="WP_116171499.1">
    <property type="nucleotide sequence ID" value="NZ_CP033058.2"/>
</dbReference>
<proteinExistence type="predicted"/>
<protein>
    <submittedName>
        <fullName evidence="2">Uncharacterized protein</fullName>
    </submittedName>
</protein>
<dbReference type="AlphaFoldDB" id="A0A3T0TUF2"/>
<keyword evidence="1" id="KW-1133">Transmembrane helix</keyword>
<keyword evidence="1" id="KW-0472">Membrane</keyword>
<accession>A0A3T0TUF2</accession>
<organism evidence="2 3">
    <name type="scientific">Metamycoplasma phocicerebrale</name>
    <dbReference type="NCBI Taxonomy" id="142649"/>
    <lineage>
        <taxon>Bacteria</taxon>
        <taxon>Bacillati</taxon>
        <taxon>Mycoplasmatota</taxon>
        <taxon>Mycoplasmoidales</taxon>
        <taxon>Metamycoplasmataceae</taxon>
        <taxon>Metamycoplasma</taxon>
    </lineage>
</organism>
<dbReference type="InterPro" id="IPR054786">
    <property type="entry name" value="MYPU_1760-like"/>
</dbReference>
<dbReference type="KEGG" id="mphc:DMC14_002700"/>
<dbReference type="EMBL" id="CP033058">
    <property type="protein sequence ID" value="AZZ65678.1"/>
    <property type="molecule type" value="Genomic_DNA"/>
</dbReference>
<evidence type="ECO:0000313" key="3">
    <source>
        <dbReference type="Proteomes" id="UP000256585"/>
    </source>
</evidence>
<sequence>MQQNNNKTKAGKIFLSIILIILTLGAISVGGYFAYKFLNSSINQKINNIGSDYYEESNDSSGAFKFFYDKDNNLIFNAKKTEKSGEIKSSFKYGNLTIMEKPVYTDGNKKYYYLGEKGIQLLNTMFKKRALYGPEINALKSIKIGFPSKDNKNNSANGLYYPSLREIYIFTDGPLNNNLKLLNQPVAKRVEIIFGTIMHEYTHHIDNMYNKSIKETDEFSDNTLIEDNGDGHEHGGNSHIIKKRQINNKKFLKEFRFNLNYHDIPLAQKSKYIRRESDFEYIKGKIPVYKDFSSNDLFRFVNLDISEFEKENYNKMFDNKHYFNNNKNQEINFANPIESKSLKYLFSFAELIPRELVKLSLGPNSTFYVDKNYKSLENFLYFAKERNDLFGNIEVIFSSTGDDILKTISKAKHKTTWKDIWAYAPNWVFRKQIEEFVSNKWDNDNFEYEKPFKNVGDTRHKGLFKAYVDLMGWGQLISFAHYNINNDSGNSLNFGGYFQLPKNNTEYQNKKMKLLLVSKDNNKKIIESNITLQKYNLITKKEWDSKYESSLPEGQQKNYWTEKWIYPELFKENFYYVSYIARNINKPNFNKIIGNNAFDIKLWIDLNNDGKYDLEDINQKEVFSLLNDDKFNNKGKNFFDKYVNDQRKTTTYKMYSYRDSLAEWFELKKDTNNKYYYYLKPY</sequence>
<name>A0A3T0TUF2_9BACT</name>